<dbReference type="EMBL" id="LFYR01000647">
    <property type="protein sequence ID" value="KMZ71977.1"/>
    <property type="molecule type" value="Genomic_DNA"/>
</dbReference>
<evidence type="ECO:0008006" key="3">
    <source>
        <dbReference type="Google" id="ProtNLM"/>
    </source>
</evidence>
<dbReference type="AlphaFoldDB" id="A0A0K9PUP2"/>
<evidence type="ECO:0000313" key="2">
    <source>
        <dbReference type="Proteomes" id="UP000036987"/>
    </source>
</evidence>
<dbReference type="GO" id="GO:1905761">
    <property type="term" value="F:SCF ubiquitin ligase complex binding"/>
    <property type="evidence" value="ECO:0000318"/>
    <property type="project" value="GO_Central"/>
</dbReference>
<dbReference type="STRING" id="29655.A0A0K9PUP2"/>
<proteinExistence type="predicted"/>
<sequence length="242" mass="28800">MFFLIFDKIGLFHILYSAQFVCKEWHALSLDPHTWKRINGCKLNYKDLKVVVDRSDGCLIEYDASTVYLEWKDMEYIFERSPKLEKISFQCNGWLQPFLEDQFTIASIRCPSLKNIEIDVYSYNFCYSDIECIGRLFPNLEKFRLEKDHNFGWTDEIARNMGGLFELQLKMSNIVADDLRTILDGCPKLQFLGVVTNSTTFLLDDDVKERLKRLQGYEIYNIFEWQKQRLKRLPCFLQTWKT</sequence>
<dbReference type="SUPFAM" id="SSF81383">
    <property type="entry name" value="F-box domain"/>
    <property type="match status" value="1"/>
</dbReference>
<dbReference type="InterPro" id="IPR032675">
    <property type="entry name" value="LRR_dom_sf"/>
</dbReference>
<dbReference type="PANTHER" id="PTHR38926">
    <property type="entry name" value="F-BOX DOMAIN CONTAINING PROTEIN, EXPRESSED"/>
    <property type="match status" value="1"/>
</dbReference>
<gene>
    <name evidence="1" type="ORF">ZOSMA_171G00580</name>
</gene>
<dbReference type="Proteomes" id="UP000036987">
    <property type="component" value="Unassembled WGS sequence"/>
</dbReference>
<dbReference type="Gene3D" id="3.80.10.10">
    <property type="entry name" value="Ribonuclease Inhibitor"/>
    <property type="match status" value="1"/>
</dbReference>
<name>A0A0K9PUP2_ZOSMR</name>
<organism evidence="1 2">
    <name type="scientific">Zostera marina</name>
    <name type="common">Eelgrass</name>
    <dbReference type="NCBI Taxonomy" id="29655"/>
    <lineage>
        <taxon>Eukaryota</taxon>
        <taxon>Viridiplantae</taxon>
        <taxon>Streptophyta</taxon>
        <taxon>Embryophyta</taxon>
        <taxon>Tracheophyta</taxon>
        <taxon>Spermatophyta</taxon>
        <taxon>Magnoliopsida</taxon>
        <taxon>Liliopsida</taxon>
        <taxon>Zosteraceae</taxon>
        <taxon>Zostera</taxon>
    </lineage>
</organism>
<protein>
    <recommendedName>
        <fullName evidence="3">F-box domain-containing protein</fullName>
    </recommendedName>
</protein>
<accession>A0A0K9PUP2</accession>
<reference evidence="2" key="1">
    <citation type="journal article" date="2016" name="Nature">
        <title>The genome of the seagrass Zostera marina reveals angiosperm adaptation to the sea.</title>
        <authorList>
            <person name="Olsen J.L."/>
            <person name="Rouze P."/>
            <person name="Verhelst B."/>
            <person name="Lin Y.-C."/>
            <person name="Bayer T."/>
            <person name="Collen J."/>
            <person name="Dattolo E."/>
            <person name="De Paoli E."/>
            <person name="Dittami S."/>
            <person name="Maumus F."/>
            <person name="Michel G."/>
            <person name="Kersting A."/>
            <person name="Lauritano C."/>
            <person name="Lohaus R."/>
            <person name="Toepel M."/>
            <person name="Tonon T."/>
            <person name="Vanneste K."/>
            <person name="Amirebrahimi M."/>
            <person name="Brakel J."/>
            <person name="Bostroem C."/>
            <person name="Chovatia M."/>
            <person name="Grimwood J."/>
            <person name="Jenkins J.W."/>
            <person name="Jueterbock A."/>
            <person name="Mraz A."/>
            <person name="Stam W.T."/>
            <person name="Tice H."/>
            <person name="Bornberg-Bauer E."/>
            <person name="Green P.J."/>
            <person name="Pearson G.A."/>
            <person name="Procaccini G."/>
            <person name="Duarte C.M."/>
            <person name="Schmutz J."/>
            <person name="Reusch T.B.H."/>
            <person name="Van de Peer Y."/>
        </authorList>
    </citation>
    <scope>NUCLEOTIDE SEQUENCE [LARGE SCALE GENOMIC DNA]</scope>
    <source>
        <strain evidence="2">cv. Finnish</strain>
    </source>
</reference>
<comment type="caution">
    <text evidence="1">The sequence shown here is derived from an EMBL/GenBank/DDBJ whole genome shotgun (WGS) entry which is preliminary data.</text>
</comment>
<dbReference type="OrthoDB" id="1419625at2759"/>
<evidence type="ECO:0000313" key="1">
    <source>
        <dbReference type="EMBL" id="KMZ71977.1"/>
    </source>
</evidence>
<dbReference type="InterPro" id="IPR036047">
    <property type="entry name" value="F-box-like_dom_sf"/>
</dbReference>
<dbReference type="PANTHER" id="PTHR38926:SF2">
    <property type="entry name" value="F-BOX_LRR-REPEAT PROTEIN 21-RELATED"/>
    <property type="match status" value="1"/>
</dbReference>
<keyword evidence="2" id="KW-1185">Reference proteome</keyword>
<dbReference type="SUPFAM" id="SSF52047">
    <property type="entry name" value="RNI-like"/>
    <property type="match status" value="1"/>
</dbReference>